<protein>
    <submittedName>
        <fullName evidence="3">2-polyprenyl-6-methoxyphenol hydroxylase</fullName>
    </submittedName>
    <submittedName>
        <fullName evidence="2">Alanine-phosphoribitol ligase</fullName>
    </submittedName>
</protein>
<evidence type="ECO:0000313" key="4">
    <source>
        <dbReference type="Proteomes" id="UP000183760"/>
    </source>
</evidence>
<dbReference type="EMBL" id="BJXR01000036">
    <property type="protein sequence ID" value="GEN10084.1"/>
    <property type="molecule type" value="Genomic_DNA"/>
</dbReference>
<keyword evidence="4" id="KW-1185">Reference proteome</keyword>
<dbReference type="Pfam" id="PF17885">
    <property type="entry name" value="Smoa_sbd"/>
    <property type="match status" value="1"/>
</dbReference>
<dbReference type="STRING" id="1334629.MFUL124B02_19490"/>
<evidence type="ECO:0000313" key="3">
    <source>
        <dbReference type="EMBL" id="SEU24906.1"/>
    </source>
</evidence>
<dbReference type="Proteomes" id="UP000183760">
    <property type="component" value="Unassembled WGS sequence"/>
</dbReference>
<reference evidence="2 5" key="2">
    <citation type="submission" date="2019-07" db="EMBL/GenBank/DDBJ databases">
        <title>Whole genome shotgun sequence of Myxococcus fulvus NBRC 100333.</title>
        <authorList>
            <person name="Hosoyama A."/>
            <person name="Uohara A."/>
            <person name="Ohji S."/>
            <person name="Ichikawa N."/>
        </authorList>
    </citation>
    <scope>NUCLEOTIDE SEQUENCE [LARGE SCALE GENOMIC DNA]</scope>
    <source>
        <strain evidence="2 5">NBRC 100333</strain>
    </source>
</reference>
<dbReference type="SUPFAM" id="SSF51905">
    <property type="entry name" value="FAD/NAD(P)-binding domain"/>
    <property type="match status" value="1"/>
</dbReference>
<proteinExistence type="predicted"/>
<dbReference type="AlphaFoldDB" id="A0A511T7E4"/>
<dbReference type="InterPro" id="IPR041654">
    <property type="entry name" value="StyA_sbd"/>
</dbReference>
<feature type="domain" description="Styrene monooxygenase StyA putative substrate binding" evidence="1">
    <location>
        <begin position="143"/>
        <end position="252"/>
    </location>
</feature>
<evidence type="ECO:0000313" key="5">
    <source>
        <dbReference type="Proteomes" id="UP000321514"/>
    </source>
</evidence>
<keyword evidence="2" id="KW-0436">Ligase</keyword>
<dbReference type="RefSeq" id="WP_074956719.1">
    <property type="nucleotide sequence ID" value="NZ_BJXR01000036.1"/>
</dbReference>
<dbReference type="OrthoDB" id="8801399at2"/>
<name>A0A511T7E4_MYXFU</name>
<dbReference type="Proteomes" id="UP000321514">
    <property type="component" value="Unassembled WGS sequence"/>
</dbReference>
<accession>A0A511T7E4</accession>
<dbReference type="Gene3D" id="3.50.50.60">
    <property type="entry name" value="FAD/NAD(P)-binding domain"/>
    <property type="match status" value="2"/>
</dbReference>
<evidence type="ECO:0000313" key="2">
    <source>
        <dbReference type="EMBL" id="GEN10084.1"/>
    </source>
</evidence>
<sequence>MASIGIVGAGTAGLHLGLKLLSQGIAVSIYAEQEPDALRSGRLMNTVTHHAPTRTREREMWVDFWGAPELAMNRCAIHVHGPELISLRGRVGEPSLCVDYRLYQPRLAEAFVERGGHLEVRPVDARELEALSSRHTLMVVATGRNGLNALFPRMPELSPHTKPPRVLFAAILKGLRMPEPLGMHVNLVPGQGEVFESQMITRQGRLPSTLIEAIPGTELAALISRKRDEDPAAFDAGLLDIFRRHAPATYERIDPTEFGVRGPLDFLQGGFAPTVRRAWARLGEGRYVMAVGDTHVTNDPIAGQGANAASASAFTLAVAIHDTLLSERPFDETFCRDTEARMWAAVAPATTWTNALLEPPPPHVIDLLVAGSRDSRVADAIVSAFMIPERILGACASPEATAEFVMNASRPGAEVLAATGALGWDTGTRIRPLAG</sequence>
<dbReference type="PRINTS" id="PR00420">
    <property type="entry name" value="RNGMNOXGNASE"/>
</dbReference>
<dbReference type="InterPro" id="IPR036188">
    <property type="entry name" value="FAD/NAD-bd_sf"/>
</dbReference>
<organism evidence="2 5">
    <name type="scientific">Myxococcus fulvus</name>
    <dbReference type="NCBI Taxonomy" id="33"/>
    <lineage>
        <taxon>Bacteria</taxon>
        <taxon>Pseudomonadati</taxon>
        <taxon>Myxococcota</taxon>
        <taxon>Myxococcia</taxon>
        <taxon>Myxococcales</taxon>
        <taxon>Cystobacterineae</taxon>
        <taxon>Myxococcaceae</taxon>
        <taxon>Myxococcus</taxon>
    </lineage>
</organism>
<dbReference type="EMBL" id="FOIB01000007">
    <property type="protein sequence ID" value="SEU24906.1"/>
    <property type="molecule type" value="Genomic_DNA"/>
</dbReference>
<evidence type="ECO:0000259" key="1">
    <source>
        <dbReference type="Pfam" id="PF17885"/>
    </source>
</evidence>
<dbReference type="GO" id="GO:0016874">
    <property type="term" value="F:ligase activity"/>
    <property type="evidence" value="ECO:0007669"/>
    <property type="project" value="UniProtKB-KW"/>
</dbReference>
<comment type="caution">
    <text evidence="2">The sequence shown here is derived from an EMBL/GenBank/DDBJ whole genome shotgun (WGS) entry which is preliminary data.</text>
</comment>
<dbReference type="Gene3D" id="3.30.9.40">
    <property type="match status" value="1"/>
</dbReference>
<reference evidence="3 4" key="1">
    <citation type="submission" date="2016-10" db="EMBL/GenBank/DDBJ databases">
        <authorList>
            <person name="Varghese N."/>
            <person name="Submissions S."/>
        </authorList>
    </citation>
    <scope>NUCLEOTIDE SEQUENCE [LARGE SCALE GENOMIC DNA]</scope>
    <source>
        <strain evidence="3 4">DSM 16525</strain>
    </source>
</reference>
<gene>
    <name evidence="2" type="ORF">MFU01_51210</name>
    <name evidence="3" type="ORF">SAMN05443572_10713</name>
</gene>